<dbReference type="Proteomes" id="UP001218218">
    <property type="component" value="Unassembled WGS sequence"/>
</dbReference>
<comment type="caution">
    <text evidence="2">The sequence shown here is derived from an EMBL/GenBank/DDBJ whole genome shotgun (WGS) entry which is preliminary data.</text>
</comment>
<name>A0AAD7AQN7_9AGAR</name>
<evidence type="ECO:0000313" key="3">
    <source>
        <dbReference type="Proteomes" id="UP001218218"/>
    </source>
</evidence>
<proteinExistence type="predicted"/>
<evidence type="ECO:0000256" key="1">
    <source>
        <dbReference type="SAM" id="MobiDB-lite"/>
    </source>
</evidence>
<organism evidence="2 3">
    <name type="scientific">Mycena albidolilacea</name>
    <dbReference type="NCBI Taxonomy" id="1033008"/>
    <lineage>
        <taxon>Eukaryota</taxon>
        <taxon>Fungi</taxon>
        <taxon>Dikarya</taxon>
        <taxon>Basidiomycota</taxon>
        <taxon>Agaricomycotina</taxon>
        <taxon>Agaricomycetes</taxon>
        <taxon>Agaricomycetidae</taxon>
        <taxon>Agaricales</taxon>
        <taxon>Marasmiineae</taxon>
        <taxon>Mycenaceae</taxon>
        <taxon>Mycena</taxon>
    </lineage>
</organism>
<protein>
    <submittedName>
        <fullName evidence="2">Uncharacterized protein</fullName>
    </submittedName>
</protein>
<dbReference type="EMBL" id="JARIHO010000002">
    <property type="protein sequence ID" value="KAJ7366147.1"/>
    <property type="molecule type" value="Genomic_DNA"/>
</dbReference>
<dbReference type="AlphaFoldDB" id="A0AAD7AQN7"/>
<accession>A0AAD7AQN7</accession>
<evidence type="ECO:0000313" key="2">
    <source>
        <dbReference type="EMBL" id="KAJ7366147.1"/>
    </source>
</evidence>
<feature type="region of interest" description="Disordered" evidence="1">
    <location>
        <begin position="21"/>
        <end position="45"/>
    </location>
</feature>
<gene>
    <name evidence="2" type="ORF">DFH08DRAFT_948198</name>
</gene>
<reference evidence="2" key="1">
    <citation type="submission" date="2023-03" db="EMBL/GenBank/DDBJ databases">
        <title>Massive genome expansion in bonnet fungi (Mycena s.s.) driven by repeated elements and novel gene families across ecological guilds.</title>
        <authorList>
            <consortium name="Lawrence Berkeley National Laboratory"/>
            <person name="Harder C.B."/>
            <person name="Miyauchi S."/>
            <person name="Viragh M."/>
            <person name="Kuo A."/>
            <person name="Thoen E."/>
            <person name="Andreopoulos B."/>
            <person name="Lu D."/>
            <person name="Skrede I."/>
            <person name="Drula E."/>
            <person name="Henrissat B."/>
            <person name="Morin E."/>
            <person name="Kohler A."/>
            <person name="Barry K."/>
            <person name="LaButti K."/>
            <person name="Morin E."/>
            <person name="Salamov A."/>
            <person name="Lipzen A."/>
            <person name="Mereny Z."/>
            <person name="Hegedus B."/>
            <person name="Baldrian P."/>
            <person name="Stursova M."/>
            <person name="Weitz H."/>
            <person name="Taylor A."/>
            <person name="Grigoriev I.V."/>
            <person name="Nagy L.G."/>
            <person name="Martin F."/>
            <person name="Kauserud H."/>
        </authorList>
    </citation>
    <scope>NUCLEOTIDE SEQUENCE</scope>
    <source>
        <strain evidence="2">CBHHK002</strain>
    </source>
</reference>
<keyword evidence="3" id="KW-1185">Reference proteome</keyword>
<sequence length="79" mass="8321">MGTESARVQHACASVAVGLESGWGVPGHNAPPAPPNSDSTAHEGSMLDTELAEEIAHGYLLSTFEQGFQKEIQEISLTE</sequence>